<dbReference type="PANTHER" id="PTHR43777:SF1">
    <property type="entry name" value="MOLYBDENUM COFACTOR CYTIDYLYLTRANSFERASE"/>
    <property type="match status" value="1"/>
</dbReference>
<dbReference type="GO" id="GO:0016779">
    <property type="term" value="F:nucleotidyltransferase activity"/>
    <property type="evidence" value="ECO:0007669"/>
    <property type="project" value="UniProtKB-ARBA"/>
</dbReference>
<dbReference type="PANTHER" id="PTHR43777">
    <property type="entry name" value="MOLYBDENUM COFACTOR CYTIDYLYLTRANSFERASE"/>
    <property type="match status" value="1"/>
</dbReference>
<proteinExistence type="predicted"/>
<dbReference type="InterPro" id="IPR029044">
    <property type="entry name" value="Nucleotide-diphossugar_trans"/>
</dbReference>
<dbReference type="STRING" id="1850246.LPB138_14840"/>
<dbReference type="AlphaFoldDB" id="A0A1D8PBF2"/>
<dbReference type="OrthoDB" id="9779263at2"/>
<dbReference type="Gene3D" id="3.90.550.10">
    <property type="entry name" value="Spore Coat Polysaccharide Biosynthesis Protein SpsA, Chain A"/>
    <property type="match status" value="1"/>
</dbReference>
<dbReference type="KEGG" id="lul:LPB138_14840"/>
<accession>A0A1D8PBF2</accession>
<evidence type="ECO:0000313" key="2">
    <source>
        <dbReference type="EMBL" id="AOW21883.1"/>
    </source>
</evidence>
<dbReference type="RefSeq" id="WP_070238043.1">
    <property type="nucleotide sequence ID" value="NZ_CP017478.1"/>
</dbReference>
<name>A0A1D8PBF2_9FLAO</name>
<dbReference type="EMBL" id="CP017478">
    <property type="protein sequence ID" value="AOW21883.1"/>
    <property type="molecule type" value="Genomic_DNA"/>
</dbReference>
<dbReference type="InterPro" id="IPR025877">
    <property type="entry name" value="MobA-like_NTP_Trfase"/>
</dbReference>
<feature type="domain" description="MobA-like NTP transferase" evidence="1">
    <location>
        <begin position="8"/>
        <end position="162"/>
    </location>
</feature>
<sequence>MKNNTVFILLAGGKSERMGTDKGLLKYNDTFWILEQLHRISKSTISTIYVGLGYNYKNYFEAIHWFKDAVFDFIKYHKLNIKIVINQNPELGSFSTLLSVLKKIDKTDSIIINPIDTPLLNPIELNKIIDTDNIVIIPSYENKNGHPIKLKSDFWSKFITLNPSDKNSRLDYQIKNLKSDKISIVKVNDNSILKNLNYEKDWLDFLDEKIK</sequence>
<dbReference type="Proteomes" id="UP000176050">
    <property type="component" value="Chromosome"/>
</dbReference>
<evidence type="ECO:0000313" key="3">
    <source>
        <dbReference type="Proteomes" id="UP000176050"/>
    </source>
</evidence>
<protein>
    <recommendedName>
        <fullName evidence="1">MobA-like NTP transferase domain-containing protein</fullName>
    </recommendedName>
</protein>
<organism evidence="2 3">
    <name type="scientific">Urechidicola croceus</name>
    <dbReference type="NCBI Taxonomy" id="1850246"/>
    <lineage>
        <taxon>Bacteria</taxon>
        <taxon>Pseudomonadati</taxon>
        <taxon>Bacteroidota</taxon>
        <taxon>Flavobacteriia</taxon>
        <taxon>Flavobacteriales</taxon>
        <taxon>Flavobacteriaceae</taxon>
        <taxon>Urechidicola</taxon>
    </lineage>
</organism>
<keyword evidence="3" id="KW-1185">Reference proteome</keyword>
<dbReference type="SUPFAM" id="SSF53448">
    <property type="entry name" value="Nucleotide-diphospho-sugar transferases"/>
    <property type="match status" value="1"/>
</dbReference>
<gene>
    <name evidence="2" type="ORF">LPB138_14840</name>
</gene>
<evidence type="ECO:0000259" key="1">
    <source>
        <dbReference type="Pfam" id="PF12804"/>
    </source>
</evidence>
<dbReference type="Pfam" id="PF12804">
    <property type="entry name" value="NTP_transf_3"/>
    <property type="match status" value="1"/>
</dbReference>
<reference evidence="2 3" key="1">
    <citation type="submission" date="2016-10" db="EMBL/GenBank/DDBJ databases">
        <title>Lutibacter sp. LPB0138, isolated from marine gastropod.</title>
        <authorList>
            <person name="Kim E."/>
            <person name="Yi H."/>
        </authorList>
    </citation>
    <scope>NUCLEOTIDE SEQUENCE [LARGE SCALE GENOMIC DNA]</scope>
    <source>
        <strain evidence="2 3">LPB0138</strain>
    </source>
</reference>